<evidence type="ECO:0000313" key="1">
    <source>
        <dbReference type="EMBL" id="PSV92131.1"/>
    </source>
</evidence>
<comment type="caution">
    <text evidence="1">The sequence shown here is derived from an EMBL/GenBank/DDBJ whole genome shotgun (WGS) entry which is preliminary data.</text>
</comment>
<sequence length="126" mass="14757">MCYKLPIQQVTSWINVLTSTNIPIQSVALLINNLPVNNLFADQFNRMNIKTYPPIKEADPNILMNEILNSDCNLFIVDRSSYPLLRQLLPSQKKNDMVIVLIQESWMPNWTWSFTQYHFLCQQDLP</sequence>
<accession>A0A2T3MEA6</accession>
<dbReference type="OrthoDB" id="5815706at2"/>
<dbReference type="Proteomes" id="UP000241954">
    <property type="component" value="Unassembled WGS sequence"/>
</dbReference>
<dbReference type="EMBL" id="PYLW01000024">
    <property type="protein sequence ID" value="PSV92131.1"/>
    <property type="molecule type" value="Genomic_DNA"/>
</dbReference>
<name>A0A2T3MEA6_9GAMM</name>
<evidence type="ECO:0000313" key="2">
    <source>
        <dbReference type="Proteomes" id="UP000241954"/>
    </source>
</evidence>
<proteinExistence type="predicted"/>
<gene>
    <name evidence="1" type="ORF">C9I88_16740</name>
</gene>
<organism evidence="1 2">
    <name type="scientific">Photobacterium iliopiscarium</name>
    <dbReference type="NCBI Taxonomy" id="56192"/>
    <lineage>
        <taxon>Bacteria</taxon>
        <taxon>Pseudomonadati</taxon>
        <taxon>Pseudomonadota</taxon>
        <taxon>Gammaproteobacteria</taxon>
        <taxon>Vibrionales</taxon>
        <taxon>Vibrionaceae</taxon>
        <taxon>Photobacterium</taxon>
    </lineage>
</organism>
<dbReference type="AlphaFoldDB" id="A0A2T3MEA6"/>
<dbReference type="RefSeq" id="WP_045040669.1">
    <property type="nucleotide sequence ID" value="NZ_CAMQYU010000038.1"/>
</dbReference>
<reference evidence="1 2" key="1">
    <citation type="submission" date="2018-01" db="EMBL/GenBank/DDBJ databases">
        <title>Whole genome sequencing of Histamine producing bacteria.</title>
        <authorList>
            <person name="Butler K."/>
        </authorList>
    </citation>
    <scope>NUCLEOTIDE SEQUENCE [LARGE SCALE GENOMIC DNA]</scope>
    <source>
        <strain evidence="1 2">NCIMB 13481</strain>
    </source>
</reference>
<protein>
    <submittedName>
        <fullName evidence="1">Uncharacterized protein</fullName>
    </submittedName>
</protein>
<dbReference type="GeneID" id="93550196"/>